<protein>
    <submittedName>
        <fullName evidence="5">Uncharacterized protein</fullName>
    </submittedName>
</protein>
<accession>A0A3S5A575</accession>
<dbReference type="GO" id="GO:0016020">
    <property type="term" value="C:membrane"/>
    <property type="evidence" value="ECO:0007669"/>
    <property type="project" value="TreeGrafter"/>
</dbReference>
<keyword evidence="2 4" id="KW-0378">Hydrolase</keyword>
<gene>
    <name evidence="5" type="ORF">PXEA_LOCUS5634</name>
</gene>
<proteinExistence type="inferred from homology"/>
<dbReference type="GO" id="GO:0005794">
    <property type="term" value="C:Golgi apparatus"/>
    <property type="evidence" value="ECO:0007669"/>
    <property type="project" value="TreeGrafter"/>
</dbReference>
<dbReference type="GO" id="GO:0045134">
    <property type="term" value="F:UDP phosphatase activity"/>
    <property type="evidence" value="ECO:0007669"/>
    <property type="project" value="TreeGrafter"/>
</dbReference>
<dbReference type="EMBL" id="CAAALY010014059">
    <property type="protein sequence ID" value="VEL12194.1"/>
    <property type="molecule type" value="Genomic_DNA"/>
</dbReference>
<dbReference type="AlphaFoldDB" id="A0A3S5A575"/>
<feature type="active site" description="Proton acceptor" evidence="3">
    <location>
        <position position="162"/>
    </location>
</feature>
<dbReference type="Proteomes" id="UP000784294">
    <property type="component" value="Unassembled WGS sequence"/>
</dbReference>
<dbReference type="Gene3D" id="3.30.420.40">
    <property type="match status" value="1"/>
</dbReference>
<dbReference type="InterPro" id="IPR000407">
    <property type="entry name" value="GDA1_CD39_NTPase"/>
</dbReference>
<dbReference type="Gene3D" id="3.30.420.150">
    <property type="entry name" value="Exopolyphosphatase. Domain 2"/>
    <property type="match status" value="1"/>
</dbReference>
<comment type="similarity">
    <text evidence="1 4">Belongs to the GDA1/CD39 NTPase family.</text>
</comment>
<name>A0A3S5A575_9PLAT</name>
<evidence type="ECO:0000313" key="6">
    <source>
        <dbReference type="Proteomes" id="UP000784294"/>
    </source>
</evidence>
<comment type="caution">
    <text evidence="5">The sequence shown here is derived from an EMBL/GenBank/DDBJ whole genome shotgun (WGS) entry which is preliminary data.</text>
</comment>
<evidence type="ECO:0000256" key="3">
    <source>
        <dbReference type="PIRSR" id="PIRSR600407-1"/>
    </source>
</evidence>
<dbReference type="OrthoDB" id="6372431at2759"/>
<dbReference type="Pfam" id="PF01150">
    <property type="entry name" value="GDA1_CD39"/>
    <property type="match status" value="1"/>
</dbReference>
<dbReference type="PANTHER" id="PTHR11782:SF121">
    <property type="entry name" value="NUCLEOSIDE-DIPHOSPHATASE MIG-23"/>
    <property type="match status" value="1"/>
</dbReference>
<reference evidence="5" key="1">
    <citation type="submission" date="2018-11" db="EMBL/GenBank/DDBJ databases">
        <authorList>
            <consortium name="Pathogen Informatics"/>
        </authorList>
    </citation>
    <scope>NUCLEOTIDE SEQUENCE</scope>
</reference>
<dbReference type="GO" id="GO:0006256">
    <property type="term" value="P:UDP catabolic process"/>
    <property type="evidence" value="ECO:0007669"/>
    <property type="project" value="TreeGrafter"/>
</dbReference>
<dbReference type="PANTHER" id="PTHR11782">
    <property type="entry name" value="ADENOSINE/GUANOSINE DIPHOSPHATASE"/>
    <property type="match status" value="1"/>
</dbReference>
<dbReference type="GO" id="GO:0046036">
    <property type="term" value="P:CTP metabolic process"/>
    <property type="evidence" value="ECO:0007669"/>
    <property type="project" value="TreeGrafter"/>
</dbReference>
<dbReference type="GO" id="GO:0017111">
    <property type="term" value="F:ribonucleoside triphosphate phosphatase activity"/>
    <property type="evidence" value="ECO:0007669"/>
    <property type="project" value="TreeGrafter"/>
</dbReference>
<organism evidence="5 6">
    <name type="scientific">Protopolystoma xenopodis</name>
    <dbReference type="NCBI Taxonomy" id="117903"/>
    <lineage>
        <taxon>Eukaryota</taxon>
        <taxon>Metazoa</taxon>
        <taxon>Spiralia</taxon>
        <taxon>Lophotrochozoa</taxon>
        <taxon>Platyhelminthes</taxon>
        <taxon>Monogenea</taxon>
        <taxon>Polyopisthocotylea</taxon>
        <taxon>Polystomatidea</taxon>
        <taxon>Polystomatidae</taxon>
        <taxon>Protopolystoma</taxon>
    </lineage>
</organism>
<evidence type="ECO:0000256" key="2">
    <source>
        <dbReference type="ARBA" id="ARBA00022801"/>
    </source>
</evidence>
<dbReference type="PROSITE" id="PS01238">
    <property type="entry name" value="GDA1_CD39_NTPASE"/>
    <property type="match status" value="1"/>
</dbReference>
<dbReference type="GO" id="GO:0004382">
    <property type="term" value="F:GDP phosphatase activity"/>
    <property type="evidence" value="ECO:0007669"/>
    <property type="project" value="TreeGrafter"/>
</dbReference>
<evidence type="ECO:0000313" key="5">
    <source>
        <dbReference type="EMBL" id="VEL12194.1"/>
    </source>
</evidence>
<evidence type="ECO:0000256" key="1">
    <source>
        <dbReference type="ARBA" id="ARBA00009283"/>
    </source>
</evidence>
<keyword evidence="6" id="KW-1185">Reference proteome</keyword>
<sequence length="207" mass="23586">MYFTSTTPGRLDSLYQKPGEFDNNLDNQYGVIIDAGSSGSRMFVYTWPKPSGNKRELLNIYLFNDKEGIPVVKKMTPGLSSFGNNLSGIAKYLSPLLDLAVKNIPQEKHKETPIYILATAGMRLLPEKVQSEIWSVVRLFIVTKYDFIFSEHNAKTISGADEGMYGWIAVNYLLRRFDQSHRHSDSSEMGVSCELRYFNLPHILYEL</sequence>
<evidence type="ECO:0000256" key="4">
    <source>
        <dbReference type="RuleBase" id="RU003833"/>
    </source>
</evidence>